<reference evidence="12 13" key="1">
    <citation type="submission" date="2023-04" db="EMBL/GenBank/DDBJ databases">
        <title>Fusibacter bizertensis strain WBS, isolated from littoral bottom sediments of the Arctic seas - biochemical and genomic analysis.</title>
        <authorList>
            <person name="Brioukhanov A.L."/>
        </authorList>
    </citation>
    <scope>NUCLEOTIDE SEQUENCE [LARGE SCALE GENOMIC DNA]</scope>
    <source>
        <strain evidence="12 13">WBS</strain>
    </source>
</reference>
<dbReference type="PANTHER" id="PTHR30591:SF1">
    <property type="entry name" value="RECBCD ENZYME SUBUNIT RECC"/>
    <property type="match status" value="1"/>
</dbReference>
<evidence type="ECO:0000256" key="9">
    <source>
        <dbReference type="ARBA" id="ARBA00023204"/>
    </source>
</evidence>
<accession>A0ABT6NBD0</accession>
<keyword evidence="4 12" id="KW-0378">Hydrolase</keyword>
<keyword evidence="6" id="KW-0269">Exonuclease</keyword>
<dbReference type="EMBL" id="JARYZI010000003">
    <property type="protein sequence ID" value="MDH8677709.1"/>
    <property type="molecule type" value="Genomic_DNA"/>
</dbReference>
<dbReference type="Gene3D" id="3.90.320.10">
    <property type="match status" value="1"/>
</dbReference>
<dbReference type="InterPro" id="IPR011604">
    <property type="entry name" value="PDDEXK-like_dom_sf"/>
</dbReference>
<keyword evidence="1" id="KW-0540">Nuclease</keyword>
<organism evidence="12 13">
    <name type="scientific">Fusibacter bizertensis</name>
    <dbReference type="NCBI Taxonomy" id="1488331"/>
    <lineage>
        <taxon>Bacteria</taxon>
        <taxon>Bacillati</taxon>
        <taxon>Bacillota</taxon>
        <taxon>Clostridia</taxon>
        <taxon>Eubacteriales</taxon>
        <taxon>Eubacteriales Family XII. Incertae Sedis</taxon>
        <taxon>Fusibacter</taxon>
    </lineage>
</organism>
<sequence length="1106" mass="127507">MIRILYGKAKSGKTHHIYNEIANAHQKKQKIILIVPEQFTLEAEKQLIMHMQSEGFIGIEIVSFKRITHKIIQEVGRPKGIAIDDVGKLMLLRRIFIKNQNQLVLYKQANTKMGFLTKFHDLIKELKQNRVTPELLQETTKGFEEYPILKNKLEDIRVIYQAYEALKSDQYQDEEDFFEFALEHIEQSDLLRDAEVWIDGFDSFTQQEFELMERMSFVCNNITLSLCSDGDMSSQVFRHTNYAFSKFVAIAERSKVALQTVLCERKPASVAINHIAENIQAYPYKKLEGKVDNIQIFAAENQMSEVEFCGAQILELLRTGQYQWKDIAVISNDIEGYKTNIKRIFDEMDLPYFIDDKVNVSSNPLIHTIKAYVKLFAEGVKPETLIAFVKPGFISNDNLLSADFELYLTAKGMNLSKLQNQIMDDEDQVLLIDQIRERIFNVIYPELRHQKVRVRTVVEKIYMMLCAFEIPEKIEQFISKFTSDRKINEAQQFTQIWNKTMDLFDQLIELMGDEVVIWDDLYEMLEAGFDAIEVGILPLEENQVLVGSLDRSRSHPIKVMFFLGFNDGIIPELANDQQLLLDAEKALFNEKGVKIVADSIIFADKEIFNIYFGLTRPMDRITFSYARANAEGNALRPSYLITKLLKITTNLKVIDERVMNVDVPYTISGKKATLKHLSMSLRRQLDGYPVDSIWSSVFLWYCSNENRYAQLIVEGLAHSNAVSQLSREMVERVYDLPIKSSVSKLEEFVQCPFKYFVDAGLKPIENRRFELGAPDIGVLFHSALEKFGKEIFAKHLDWQTLLQPEVNELMTNIIDDMTNYEIYHSRFQYQYLIQKLKRVSRKAGWLLTQQLQSGLFEPTAFEVAFGNRAGAVPPIVVQLQNNETLLIQGVIDRVDKVTIDDEHYIKIIDYKSGRKALSLSDIYNGLQMQLMVYLKACLDNPQYFSAEQVLPAGAFYFRIDDPMIESTEQVAERIAEKIASELKMDGFSLESAKVLKSLDTELYEKNHSNVIQVKLKVDGDFTKDSKVMPLEAFEGMLEHVNETISTIGAELLDGKIDISPCKSDGFVSCQYCDFKAICQFDKRFEGNKYRNFKSYSHVEIIERFKG</sequence>
<dbReference type="Proteomes" id="UP001158045">
    <property type="component" value="Unassembled WGS sequence"/>
</dbReference>
<dbReference type="PANTHER" id="PTHR30591">
    <property type="entry name" value="RECBCD ENZYME SUBUNIT RECC"/>
    <property type="match status" value="1"/>
</dbReference>
<comment type="caution">
    <text evidence="12">The sequence shown here is derived from an EMBL/GenBank/DDBJ whole genome shotgun (WGS) entry which is preliminary data.</text>
</comment>
<evidence type="ECO:0000256" key="1">
    <source>
        <dbReference type="ARBA" id="ARBA00022722"/>
    </source>
</evidence>
<evidence type="ECO:0000256" key="4">
    <source>
        <dbReference type="ARBA" id="ARBA00022801"/>
    </source>
</evidence>
<evidence type="ECO:0000256" key="2">
    <source>
        <dbReference type="ARBA" id="ARBA00022741"/>
    </source>
</evidence>
<evidence type="ECO:0000259" key="10">
    <source>
        <dbReference type="Pfam" id="PF12705"/>
    </source>
</evidence>
<evidence type="ECO:0000256" key="6">
    <source>
        <dbReference type="ARBA" id="ARBA00022839"/>
    </source>
</evidence>
<keyword evidence="7" id="KW-0067">ATP-binding</keyword>
<protein>
    <submittedName>
        <fullName evidence="12">Exodeoxyribonuclease V subunit gamma</fullName>
        <ecNumber evidence="12">3.1.11.5</ecNumber>
    </submittedName>
</protein>
<evidence type="ECO:0000256" key="8">
    <source>
        <dbReference type="ARBA" id="ARBA00023125"/>
    </source>
</evidence>
<dbReference type="RefSeq" id="WP_281093528.1">
    <property type="nucleotide sequence ID" value="NZ_JARYZI010000003.1"/>
</dbReference>
<keyword evidence="8" id="KW-0238">DNA-binding</keyword>
<gene>
    <name evidence="12" type="ORF">QE109_06100</name>
</gene>
<dbReference type="GO" id="GO:0008854">
    <property type="term" value="F:exodeoxyribonuclease V activity"/>
    <property type="evidence" value="ECO:0007669"/>
    <property type="project" value="UniProtKB-EC"/>
</dbReference>
<feature type="domain" description="ATP-dependent helicase/deoxyribonuclease subunit B N-terminal" evidence="11">
    <location>
        <begin position="5"/>
        <end position="265"/>
    </location>
</feature>
<dbReference type="InterPro" id="IPR049035">
    <property type="entry name" value="ADDB_N"/>
</dbReference>
<feature type="domain" description="PD-(D/E)XK endonuclease-like" evidence="10">
    <location>
        <begin position="741"/>
        <end position="1079"/>
    </location>
</feature>
<evidence type="ECO:0000256" key="5">
    <source>
        <dbReference type="ARBA" id="ARBA00022806"/>
    </source>
</evidence>
<dbReference type="EC" id="3.1.11.5" evidence="12"/>
<dbReference type="Gene3D" id="3.40.50.300">
    <property type="entry name" value="P-loop containing nucleotide triphosphate hydrolases"/>
    <property type="match status" value="3"/>
</dbReference>
<evidence type="ECO:0000259" key="11">
    <source>
        <dbReference type="Pfam" id="PF21445"/>
    </source>
</evidence>
<keyword evidence="13" id="KW-1185">Reference proteome</keyword>
<dbReference type="InterPro" id="IPR027417">
    <property type="entry name" value="P-loop_NTPase"/>
</dbReference>
<evidence type="ECO:0000313" key="13">
    <source>
        <dbReference type="Proteomes" id="UP001158045"/>
    </source>
</evidence>
<name>A0ABT6NBD0_9FIRM</name>
<keyword evidence="5" id="KW-0347">Helicase</keyword>
<dbReference type="Pfam" id="PF12705">
    <property type="entry name" value="PDDEXK_1"/>
    <property type="match status" value="1"/>
</dbReference>
<dbReference type="InterPro" id="IPR038726">
    <property type="entry name" value="PDDEXK_AddAB-type"/>
</dbReference>
<proteinExistence type="predicted"/>
<keyword evidence="3" id="KW-0227">DNA damage</keyword>
<dbReference type="SUPFAM" id="SSF52540">
    <property type="entry name" value="P-loop containing nucleoside triphosphate hydrolases"/>
    <property type="match status" value="1"/>
</dbReference>
<keyword evidence="9" id="KW-0234">DNA repair</keyword>
<evidence type="ECO:0000256" key="3">
    <source>
        <dbReference type="ARBA" id="ARBA00022763"/>
    </source>
</evidence>
<dbReference type="Gene3D" id="6.10.140.1030">
    <property type="match status" value="1"/>
</dbReference>
<keyword evidence="2" id="KW-0547">Nucleotide-binding</keyword>
<evidence type="ECO:0000313" key="12">
    <source>
        <dbReference type="EMBL" id="MDH8677709.1"/>
    </source>
</evidence>
<evidence type="ECO:0000256" key="7">
    <source>
        <dbReference type="ARBA" id="ARBA00022840"/>
    </source>
</evidence>
<dbReference type="Pfam" id="PF21445">
    <property type="entry name" value="ADDB_N"/>
    <property type="match status" value="1"/>
</dbReference>